<reference evidence="2 3" key="2">
    <citation type="submission" date="2019-12" db="UniProtKB">
        <authorList>
            <consortium name="WormBaseParasite"/>
        </authorList>
    </citation>
    <scope>IDENTIFICATION</scope>
</reference>
<dbReference type="AlphaFoldDB" id="A0A5S6R238"/>
<sequence length="71" mass="8318">MTAALHLIFDPLLFLVPSPCFQCTCIIFIRIRSVDRLKSKRSLLQALRLLFSCASPMVRLRRLCCRNRYMT</sequence>
<evidence type="ECO:0000313" key="3">
    <source>
        <dbReference type="WBParaSite" id="TMUE_3000013498.1"/>
    </source>
</evidence>
<protein>
    <submittedName>
        <fullName evidence="2 3">Secreted protein</fullName>
    </submittedName>
</protein>
<dbReference type="WBParaSite" id="TMUE_3000013498.1">
    <property type="protein sequence ID" value="TMUE_3000013498.1"/>
    <property type="gene ID" value="WBGene00301954"/>
</dbReference>
<accession>A0A5S6R238</accession>
<organism evidence="1 3">
    <name type="scientific">Trichuris muris</name>
    <name type="common">Mouse whipworm</name>
    <dbReference type="NCBI Taxonomy" id="70415"/>
    <lineage>
        <taxon>Eukaryota</taxon>
        <taxon>Metazoa</taxon>
        <taxon>Ecdysozoa</taxon>
        <taxon>Nematoda</taxon>
        <taxon>Enoplea</taxon>
        <taxon>Dorylaimia</taxon>
        <taxon>Trichinellida</taxon>
        <taxon>Trichuridae</taxon>
        <taxon>Trichuris</taxon>
    </lineage>
</organism>
<proteinExistence type="predicted"/>
<evidence type="ECO:0000313" key="1">
    <source>
        <dbReference type="Proteomes" id="UP000046395"/>
    </source>
</evidence>
<dbReference type="WBParaSite" id="TMUE_2000010158.1">
    <property type="protein sequence ID" value="TMUE_2000010158.1"/>
    <property type="gene ID" value="WBGene00300863"/>
</dbReference>
<dbReference type="Proteomes" id="UP000046395">
    <property type="component" value="Unassembled WGS sequence"/>
</dbReference>
<name>A0A5S6R238_TRIMR</name>
<reference evidence="1" key="1">
    <citation type="submission" date="2014-03" db="EMBL/GenBank/DDBJ databases">
        <title>The whipworm genome and dual-species transcriptomics of an intimate host-pathogen interaction.</title>
        <authorList>
            <person name="Foth B.J."/>
            <person name="Tsai I.J."/>
            <person name="Reid A.J."/>
            <person name="Bancroft A.J."/>
            <person name="Nichol S."/>
            <person name="Tracey A."/>
            <person name="Holroyd N."/>
            <person name="Cotton J.A."/>
            <person name="Stanley E.J."/>
            <person name="Zarowiecki M."/>
            <person name="Liu J.Z."/>
            <person name="Huckvale T."/>
            <person name="Cooper P.J."/>
            <person name="Grencis R.K."/>
            <person name="Berriman M."/>
        </authorList>
    </citation>
    <scope>NUCLEOTIDE SEQUENCE [LARGE SCALE GENOMIC DNA]</scope>
    <source>
        <strain evidence="1">Edinburgh</strain>
    </source>
</reference>
<keyword evidence="1" id="KW-1185">Reference proteome</keyword>
<evidence type="ECO:0000313" key="2">
    <source>
        <dbReference type="WBParaSite" id="TMUE_2000010158.1"/>
    </source>
</evidence>